<keyword evidence="3" id="KW-1185">Reference proteome</keyword>
<dbReference type="EnsemblPlants" id="Ma09_t05950.1">
    <property type="protein sequence ID" value="Ma09_p05950.1"/>
    <property type="gene ID" value="Ma09_g05950"/>
</dbReference>
<organism evidence="2 3">
    <name type="scientific">Musa acuminata subsp. malaccensis</name>
    <name type="common">Wild banana</name>
    <name type="synonym">Musa malaccensis</name>
    <dbReference type="NCBI Taxonomy" id="214687"/>
    <lineage>
        <taxon>Eukaryota</taxon>
        <taxon>Viridiplantae</taxon>
        <taxon>Streptophyta</taxon>
        <taxon>Embryophyta</taxon>
        <taxon>Tracheophyta</taxon>
        <taxon>Spermatophyta</taxon>
        <taxon>Magnoliopsida</taxon>
        <taxon>Liliopsida</taxon>
        <taxon>Zingiberales</taxon>
        <taxon>Musaceae</taxon>
        <taxon>Musa</taxon>
    </lineage>
</organism>
<dbReference type="Gramene" id="Ma09_t05950.1">
    <property type="protein sequence ID" value="Ma09_p05950.1"/>
    <property type="gene ID" value="Ma09_g05950"/>
</dbReference>
<reference evidence="1" key="1">
    <citation type="submission" date="2021-03" db="EMBL/GenBank/DDBJ databases">
        <authorList>
            <consortium name="Genoscope - CEA"/>
            <person name="William W."/>
        </authorList>
    </citation>
    <scope>NUCLEOTIDE SEQUENCE</scope>
    <source>
        <strain evidence="1">Doubled-haploid Pahang</strain>
    </source>
</reference>
<sequence>MRVSERTDSRTRKGLLRDSFGRCVESMVLPLELLQQFNTSDFPDQQEYEADTVSLEAGLLVHPLLPSEKADTVSQWLRQIIASNIENFQGIILLGVPAAKILVEDISNEYHHKRREETDVARSRVDTYIQSSLRTAFVQRMELADSGRLSSKNQNTSTPVLSILSKGIGEVARKEKSRSVQY</sequence>
<dbReference type="PANTHER" id="PTHR31280">
    <property type="entry name" value="PROTEIN UNC-13 HOMOLOG"/>
    <property type="match status" value="1"/>
</dbReference>
<evidence type="ECO:0000313" key="2">
    <source>
        <dbReference type="EnsemblPlants" id="Ma09_p05950.1"/>
    </source>
</evidence>
<name>A0A804KGG4_MUSAM</name>
<gene>
    <name evidence="1" type="ORF">GSMUA_224310.1</name>
</gene>
<accession>A0A804KGG4</accession>
<dbReference type="PANTHER" id="PTHR31280:SF4">
    <property type="entry name" value="ELONGATION FACTOR TS (DUF810)"/>
    <property type="match status" value="1"/>
</dbReference>
<dbReference type="AlphaFoldDB" id="A0A804KGG4"/>
<evidence type="ECO:0000313" key="1">
    <source>
        <dbReference type="EMBL" id="CAG1834326.1"/>
    </source>
</evidence>
<evidence type="ECO:0000313" key="3">
    <source>
        <dbReference type="Proteomes" id="UP000012960"/>
    </source>
</evidence>
<reference evidence="2" key="2">
    <citation type="submission" date="2021-05" db="UniProtKB">
        <authorList>
            <consortium name="EnsemblPlants"/>
        </authorList>
    </citation>
    <scope>IDENTIFICATION</scope>
    <source>
        <strain evidence="2">subsp. malaccensis</strain>
    </source>
</reference>
<dbReference type="Proteomes" id="UP000012960">
    <property type="component" value="Unplaced"/>
</dbReference>
<proteinExistence type="predicted"/>
<dbReference type="InParanoid" id="A0A804KGG4"/>
<dbReference type="EMBL" id="HG996474">
    <property type="protein sequence ID" value="CAG1834326.1"/>
    <property type="molecule type" value="Genomic_DNA"/>
</dbReference>
<dbReference type="InterPro" id="IPR008528">
    <property type="entry name" value="unc-13_homologue"/>
</dbReference>
<protein>
    <submittedName>
        <fullName evidence="1">(wild Malaysian banana) hypothetical protein</fullName>
    </submittedName>
</protein>